<proteinExistence type="predicted"/>
<dbReference type="Gene3D" id="2.80.10.50">
    <property type="match status" value="1"/>
</dbReference>
<dbReference type="InterPro" id="IPR035992">
    <property type="entry name" value="Ricin_B-like_lectins"/>
</dbReference>
<protein>
    <submittedName>
        <fullName evidence="1">Uncharacterized protein</fullName>
    </submittedName>
</protein>
<dbReference type="EMBL" id="ML178817">
    <property type="protein sequence ID" value="TFL05299.1"/>
    <property type="molecule type" value="Genomic_DNA"/>
</dbReference>
<gene>
    <name evidence="1" type="ORF">BDV98DRAFT_561790</name>
</gene>
<evidence type="ECO:0000313" key="2">
    <source>
        <dbReference type="Proteomes" id="UP000305067"/>
    </source>
</evidence>
<organism evidence="1 2">
    <name type="scientific">Pterulicium gracile</name>
    <dbReference type="NCBI Taxonomy" id="1884261"/>
    <lineage>
        <taxon>Eukaryota</taxon>
        <taxon>Fungi</taxon>
        <taxon>Dikarya</taxon>
        <taxon>Basidiomycota</taxon>
        <taxon>Agaricomycotina</taxon>
        <taxon>Agaricomycetes</taxon>
        <taxon>Agaricomycetidae</taxon>
        <taxon>Agaricales</taxon>
        <taxon>Pleurotineae</taxon>
        <taxon>Pterulaceae</taxon>
        <taxon>Pterulicium</taxon>
    </lineage>
</organism>
<evidence type="ECO:0000313" key="1">
    <source>
        <dbReference type="EMBL" id="TFL05299.1"/>
    </source>
</evidence>
<sequence>MNVADVENFGNGSKLRLTECLSTESSQVLHLDELWAKPYAFEGSTPDVWFARASNPGPSNWMCLDLTNGSKENRNVLQMWECAPYPQPTYENQIWTLTTL</sequence>
<name>A0A5C3QY19_9AGAR</name>
<dbReference type="PROSITE" id="PS50231">
    <property type="entry name" value="RICIN_B_LECTIN"/>
    <property type="match status" value="1"/>
</dbReference>
<reference evidence="1 2" key="1">
    <citation type="journal article" date="2019" name="Nat. Ecol. Evol.">
        <title>Megaphylogeny resolves global patterns of mushroom evolution.</title>
        <authorList>
            <person name="Varga T."/>
            <person name="Krizsan K."/>
            <person name="Foldi C."/>
            <person name="Dima B."/>
            <person name="Sanchez-Garcia M."/>
            <person name="Sanchez-Ramirez S."/>
            <person name="Szollosi G.J."/>
            <person name="Szarkandi J.G."/>
            <person name="Papp V."/>
            <person name="Albert L."/>
            <person name="Andreopoulos W."/>
            <person name="Angelini C."/>
            <person name="Antonin V."/>
            <person name="Barry K.W."/>
            <person name="Bougher N.L."/>
            <person name="Buchanan P."/>
            <person name="Buyck B."/>
            <person name="Bense V."/>
            <person name="Catcheside P."/>
            <person name="Chovatia M."/>
            <person name="Cooper J."/>
            <person name="Damon W."/>
            <person name="Desjardin D."/>
            <person name="Finy P."/>
            <person name="Geml J."/>
            <person name="Haridas S."/>
            <person name="Hughes K."/>
            <person name="Justo A."/>
            <person name="Karasinski D."/>
            <person name="Kautmanova I."/>
            <person name="Kiss B."/>
            <person name="Kocsube S."/>
            <person name="Kotiranta H."/>
            <person name="LaButti K.M."/>
            <person name="Lechner B.E."/>
            <person name="Liimatainen K."/>
            <person name="Lipzen A."/>
            <person name="Lukacs Z."/>
            <person name="Mihaltcheva S."/>
            <person name="Morgado L.N."/>
            <person name="Niskanen T."/>
            <person name="Noordeloos M.E."/>
            <person name="Ohm R.A."/>
            <person name="Ortiz-Santana B."/>
            <person name="Ovrebo C."/>
            <person name="Racz N."/>
            <person name="Riley R."/>
            <person name="Savchenko A."/>
            <person name="Shiryaev A."/>
            <person name="Soop K."/>
            <person name="Spirin V."/>
            <person name="Szebenyi C."/>
            <person name="Tomsovsky M."/>
            <person name="Tulloss R.E."/>
            <person name="Uehling J."/>
            <person name="Grigoriev I.V."/>
            <person name="Vagvolgyi C."/>
            <person name="Papp T."/>
            <person name="Martin F.M."/>
            <person name="Miettinen O."/>
            <person name="Hibbett D.S."/>
            <person name="Nagy L.G."/>
        </authorList>
    </citation>
    <scope>NUCLEOTIDE SEQUENCE [LARGE SCALE GENOMIC DNA]</scope>
    <source>
        <strain evidence="1 2">CBS 309.79</strain>
    </source>
</reference>
<accession>A0A5C3QY19</accession>
<keyword evidence="2" id="KW-1185">Reference proteome</keyword>
<dbReference type="SUPFAM" id="SSF50370">
    <property type="entry name" value="Ricin B-like lectins"/>
    <property type="match status" value="1"/>
</dbReference>
<dbReference type="AlphaFoldDB" id="A0A5C3QY19"/>
<dbReference type="OrthoDB" id="6770063at2759"/>
<dbReference type="Proteomes" id="UP000305067">
    <property type="component" value="Unassembled WGS sequence"/>
</dbReference>